<feature type="compositionally biased region" description="Polar residues" evidence="1">
    <location>
        <begin position="92"/>
        <end position="114"/>
    </location>
</feature>
<gene>
    <name evidence="2" type="ORF">DFH07DRAFT_780162</name>
</gene>
<proteinExistence type="predicted"/>
<evidence type="ECO:0000313" key="2">
    <source>
        <dbReference type="EMBL" id="KAJ7734932.1"/>
    </source>
</evidence>
<organism evidence="2 3">
    <name type="scientific">Mycena maculata</name>
    <dbReference type="NCBI Taxonomy" id="230809"/>
    <lineage>
        <taxon>Eukaryota</taxon>
        <taxon>Fungi</taxon>
        <taxon>Dikarya</taxon>
        <taxon>Basidiomycota</taxon>
        <taxon>Agaricomycotina</taxon>
        <taxon>Agaricomycetes</taxon>
        <taxon>Agaricomycetidae</taxon>
        <taxon>Agaricales</taxon>
        <taxon>Marasmiineae</taxon>
        <taxon>Mycenaceae</taxon>
        <taxon>Mycena</taxon>
    </lineage>
</organism>
<comment type="caution">
    <text evidence="2">The sequence shown here is derived from an EMBL/GenBank/DDBJ whole genome shotgun (WGS) entry which is preliminary data.</text>
</comment>
<reference evidence="2" key="1">
    <citation type="submission" date="2023-03" db="EMBL/GenBank/DDBJ databases">
        <title>Massive genome expansion in bonnet fungi (Mycena s.s.) driven by repeated elements and novel gene families across ecological guilds.</title>
        <authorList>
            <consortium name="Lawrence Berkeley National Laboratory"/>
            <person name="Harder C.B."/>
            <person name="Miyauchi S."/>
            <person name="Viragh M."/>
            <person name="Kuo A."/>
            <person name="Thoen E."/>
            <person name="Andreopoulos B."/>
            <person name="Lu D."/>
            <person name="Skrede I."/>
            <person name="Drula E."/>
            <person name="Henrissat B."/>
            <person name="Morin E."/>
            <person name="Kohler A."/>
            <person name="Barry K."/>
            <person name="LaButti K."/>
            <person name="Morin E."/>
            <person name="Salamov A."/>
            <person name="Lipzen A."/>
            <person name="Mereny Z."/>
            <person name="Hegedus B."/>
            <person name="Baldrian P."/>
            <person name="Stursova M."/>
            <person name="Weitz H."/>
            <person name="Taylor A."/>
            <person name="Grigoriev I.V."/>
            <person name="Nagy L.G."/>
            <person name="Martin F."/>
            <person name="Kauserud H."/>
        </authorList>
    </citation>
    <scope>NUCLEOTIDE SEQUENCE</scope>
    <source>
        <strain evidence="2">CBHHK188m</strain>
    </source>
</reference>
<name>A0AAD7I4R0_9AGAR</name>
<evidence type="ECO:0000256" key="1">
    <source>
        <dbReference type="SAM" id="MobiDB-lite"/>
    </source>
</evidence>
<feature type="region of interest" description="Disordered" evidence="1">
    <location>
        <begin position="91"/>
        <end position="128"/>
    </location>
</feature>
<accession>A0AAD7I4R0</accession>
<feature type="region of interest" description="Disordered" evidence="1">
    <location>
        <begin position="43"/>
        <end position="68"/>
    </location>
</feature>
<protein>
    <submittedName>
        <fullName evidence="2">Uncharacterized protein</fullName>
    </submittedName>
</protein>
<feature type="compositionally biased region" description="Basic and acidic residues" evidence="1">
    <location>
        <begin position="118"/>
        <end position="128"/>
    </location>
</feature>
<dbReference type="EMBL" id="JARJLG010000158">
    <property type="protein sequence ID" value="KAJ7734932.1"/>
    <property type="molecule type" value="Genomic_DNA"/>
</dbReference>
<dbReference type="Proteomes" id="UP001215280">
    <property type="component" value="Unassembled WGS sequence"/>
</dbReference>
<sequence>MPPEHSGLVKYHMVIRENDAHYQHNFGPSDDYLKVEQGPEKCGSAAKGIRKASPHRSTGQKGIKTNLHTDEEVNSMHFNFLQRLRKDLDWNPFSNETVDSVASTHQDQTPGTHVSSRRPAESKPLHPG</sequence>
<evidence type="ECO:0000313" key="3">
    <source>
        <dbReference type="Proteomes" id="UP001215280"/>
    </source>
</evidence>
<keyword evidence="3" id="KW-1185">Reference proteome</keyword>
<dbReference type="AlphaFoldDB" id="A0AAD7I4R0"/>